<gene>
    <name evidence="9" type="ORF">SAMN05444370_110128</name>
</gene>
<evidence type="ECO:0000256" key="4">
    <source>
        <dbReference type="ARBA" id="ARBA00022692"/>
    </source>
</evidence>
<dbReference type="EMBL" id="FNQM01000010">
    <property type="protein sequence ID" value="SEA73912.1"/>
    <property type="molecule type" value="Genomic_DNA"/>
</dbReference>
<accession>A0A1H4DNX9</accession>
<dbReference type="Proteomes" id="UP000198703">
    <property type="component" value="Unassembled WGS sequence"/>
</dbReference>
<dbReference type="InterPro" id="IPR003400">
    <property type="entry name" value="ExbD"/>
</dbReference>
<feature type="transmembrane region" description="Helical" evidence="8">
    <location>
        <begin position="21"/>
        <end position="40"/>
    </location>
</feature>
<evidence type="ECO:0000256" key="7">
    <source>
        <dbReference type="RuleBase" id="RU003879"/>
    </source>
</evidence>
<dbReference type="RefSeq" id="WP_093254698.1">
    <property type="nucleotide sequence ID" value="NZ_FNQM01000010.1"/>
</dbReference>
<evidence type="ECO:0000256" key="2">
    <source>
        <dbReference type="ARBA" id="ARBA00005811"/>
    </source>
</evidence>
<name>A0A1H4DNX9_9RHOB</name>
<sequence>MAEAAALPPQRRRRARPRGPGLTALIDVVFILLIFFMLAAKLGVERALTIDASGEVAGGMGVEGALLLEVTPQGGRLSGAAMAPEALRAALAARLAADPAARVLVSPRDGADAAQVVAALDLLAGLGARGAALLPPGR</sequence>
<evidence type="ECO:0000256" key="6">
    <source>
        <dbReference type="ARBA" id="ARBA00023136"/>
    </source>
</evidence>
<dbReference type="GO" id="GO:0022857">
    <property type="term" value="F:transmembrane transporter activity"/>
    <property type="evidence" value="ECO:0007669"/>
    <property type="project" value="InterPro"/>
</dbReference>
<dbReference type="Pfam" id="PF02472">
    <property type="entry name" value="ExbD"/>
    <property type="match status" value="1"/>
</dbReference>
<keyword evidence="10" id="KW-1185">Reference proteome</keyword>
<protein>
    <submittedName>
        <fullName evidence="9">Biopolymer transport protein ExbD</fullName>
    </submittedName>
</protein>
<comment type="similarity">
    <text evidence="2 7">Belongs to the ExbD/TolR family.</text>
</comment>
<evidence type="ECO:0000313" key="10">
    <source>
        <dbReference type="Proteomes" id="UP000198703"/>
    </source>
</evidence>
<evidence type="ECO:0000256" key="5">
    <source>
        <dbReference type="ARBA" id="ARBA00022989"/>
    </source>
</evidence>
<comment type="subcellular location">
    <subcellularLocation>
        <location evidence="1">Cell membrane</location>
        <topology evidence="1">Single-pass membrane protein</topology>
    </subcellularLocation>
    <subcellularLocation>
        <location evidence="7">Cell membrane</location>
        <topology evidence="7">Single-pass type II membrane protein</topology>
    </subcellularLocation>
</comment>
<evidence type="ECO:0000256" key="1">
    <source>
        <dbReference type="ARBA" id="ARBA00004162"/>
    </source>
</evidence>
<keyword evidence="7" id="KW-0653">Protein transport</keyword>
<dbReference type="GO" id="GO:0005886">
    <property type="term" value="C:plasma membrane"/>
    <property type="evidence" value="ECO:0007669"/>
    <property type="project" value="UniProtKB-SubCell"/>
</dbReference>
<keyword evidence="7" id="KW-0813">Transport</keyword>
<keyword evidence="4 7" id="KW-0812">Transmembrane</keyword>
<evidence type="ECO:0000313" key="9">
    <source>
        <dbReference type="EMBL" id="SEA73912.1"/>
    </source>
</evidence>
<keyword evidence="6 8" id="KW-0472">Membrane</keyword>
<dbReference type="AlphaFoldDB" id="A0A1H4DNX9"/>
<keyword evidence="5 8" id="KW-1133">Transmembrane helix</keyword>
<dbReference type="STRING" id="89524.SAMN05444370_110128"/>
<organism evidence="9 10">
    <name type="scientific">Rubrimonas cliftonensis</name>
    <dbReference type="NCBI Taxonomy" id="89524"/>
    <lineage>
        <taxon>Bacteria</taxon>
        <taxon>Pseudomonadati</taxon>
        <taxon>Pseudomonadota</taxon>
        <taxon>Alphaproteobacteria</taxon>
        <taxon>Rhodobacterales</taxon>
        <taxon>Paracoccaceae</taxon>
        <taxon>Rubrimonas</taxon>
    </lineage>
</organism>
<keyword evidence="3" id="KW-1003">Cell membrane</keyword>
<dbReference type="GO" id="GO:0015031">
    <property type="term" value="P:protein transport"/>
    <property type="evidence" value="ECO:0007669"/>
    <property type="project" value="UniProtKB-KW"/>
</dbReference>
<proteinExistence type="inferred from homology"/>
<reference evidence="9 10" key="1">
    <citation type="submission" date="2016-10" db="EMBL/GenBank/DDBJ databases">
        <authorList>
            <person name="de Groot N.N."/>
        </authorList>
    </citation>
    <scope>NUCLEOTIDE SEQUENCE [LARGE SCALE GENOMIC DNA]</scope>
    <source>
        <strain evidence="9 10">DSM 15345</strain>
    </source>
</reference>
<evidence type="ECO:0000256" key="3">
    <source>
        <dbReference type="ARBA" id="ARBA00022475"/>
    </source>
</evidence>
<evidence type="ECO:0000256" key="8">
    <source>
        <dbReference type="SAM" id="Phobius"/>
    </source>
</evidence>